<dbReference type="InterPro" id="IPR011701">
    <property type="entry name" value="MFS"/>
</dbReference>
<dbReference type="InterPro" id="IPR036259">
    <property type="entry name" value="MFS_trans_sf"/>
</dbReference>
<name>A0A8S3SVV1_MYTED</name>
<feature type="transmembrane region" description="Helical" evidence="2">
    <location>
        <begin position="621"/>
        <end position="646"/>
    </location>
</feature>
<dbReference type="AlphaFoldDB" id="A0A8S3SVV1"/>
<feature type="transmembrane region" description="Helical" evidence="2">
    <location>
        <begin position="50"/>
        <end position="71"/>
    </location>
</feature>
<evidence type="ECO:0000259" key="3">
    <source>
        <dbReference type="PROSITE" id="PS50850"/>
    </source>
</evidence>
<keyword evidence="2" id="KW-0472">Membrane</keyword>
<dbReference type="PANTHER" id="PTHR11360">
    <property type="entry name" value="MONOCARBOXYLATE TRANSPORTER"/>
    <property type="match status" value="1"/>
</dbReference>
<feature type="transmembrane region" description="Helical" evidence="2">
    <location>
        <begin position="472"/>
        <end position="492"/>
    </location>
</feature>
<sequence length="680" mass="73982">MSTLPDRGWAWLVLLGSVGEHIVMGYCAYASGMIHIALLENFNADLLTTTWISALFLAFMSGSGPIASTIINRYSCRVAMMLGSLMLSTGLVLTGFVEDIKWTFLTFGILSGIGLGLCYNTGLIVIAFNFEKKRNMACGIAISGGGIGPFILTPVFQLIYEKYNYSGFFLLLGGLALQNFVFGATFRPSKTELAMKTANSNRKEKFCDSVSSYMEIVRSGSMLCVCLGFFLANISIYLLYIHYPEYCLHTKSSKMEVSIFLSVAGISGCFTRVLFGMANNSHNIDELLMLFGVFSLLGLGTIIFPLFSSYTTAKVMFACLLGGYSGCCWAVVNSIVINILGQEKVAHGVGYLMMYVGAGTFIGPPLAGFIISYGGTYGDSFTVAGPISSTIINRYSCRVAMILGGYQMDIFTFGILAGIGFGLCYNTGLIVIAFNFEKKRNMACGIAISGGGIGPFILTPVFQLIYEEYNYSGYFLLLGGLALQNCVFGAIFRPSKAELALTTANSDRKERFCDFVSSYMEIVRSGSMLCVCLGFFLANISIYLLYIHYPEYCLHTKSTKMEVSIFLSIAGIFGCFTRIIFGMANNSHNIDELLMLFGVFSLLGLGTIIFPLFSSFTTAKVMFACLLGGYSGCCWAVVNSIVINILGHEKVAHGVGYLMVYCGVGTFIGPPLAGEFYFLH</sequence>
<dbReference type="GO" id="GO:0008028">
    <property type="term" value="F:monocarboxylic acid transmembrane transporter activity"/>
    <property type="evidence" value="ECO:0007669"/>
    <property type="project" value="TreeGrafter"/>
</dbReference>
<feature type="transmembrane region" description="Helical" evidence="2">
    <location>
        <begin position="166"/>
        <end position="186"/>
    </location>
</feature>
<dbReference type="PANTHER" id="PTHR11360:SF284">
    <property type="entry name" value="EG:103B4.3 PROTEIN-RELATED"/>
    <property type="match status" value="1"/>
</dbReference>
<feature type="transmembrane region" description="Helical" evidence="2">
    <location>
        <begin position="287"/>
        <end position="309"/>
    </location>
</feature>
<dbReference type="SUPFAM" id="SSF103473">
    <property type="entry name" value="MFS general substrate transporter"/>
    <property type="match status" value="2"/>
</dbReference>
<dbReference type="PROSITE" id="PS50850">
    <property type="entry name" value="MFS"/>
    <property type="match status" value="1"/>
</dbReference>
<keyword evidence="2" id="KW-0812">Transmembrane</keyword>
<protein>
    <recommendedName>
        <fullName evidence="3">Major facilitator superfamily (MFS) profile domain-containing protein</fullName>
    </recommendedName>
</protein>
<dbReference type="InterPro" id="IPR020846">
    <property type="entry name" value="MFS_dom"/>
</dbReference>
<feature type="transmembrane region" description="Helical" evidence="2">
    <location>
        <begin position="103"/>
        <end position="128"/>
    </location>
</feature>
<keyword evidence="2" id="KW-1133">Transmembrane helix</keyword>
<feature type="domain" description="Major facilitator superfamily (MFS) profile" evidence="3">
    <location>
        <begin position="1"/>
        <end position="497"/>
    </location>
</feature>
<gene>
    <name evidence="4" type="ORF">MEDL_35571</name>
</gene>
<feature type="transmembrane region" description="Helical" evidence="2">
    <location>
        <begin position="12"/>
        <end position="38"/>
    </location>
</feature>
<evidence type="ECO:0000256" key="1">
    <source>
        <dbReference type="ARBA" id="ARBA00004141"/>
    </source>
</evidence>
<feature type="transmembrane region" description="Helical" evidence="2">
    <location>
        <begin position="352"/>
        <end position="373"/>
    </location>
</feature>
<dbReference type="Pfam" id="PF07690">
    <property type="entry name" value="MFS_1"/>
    <property type="match status" value="2"/>
</dbReference>
<comment type="caution">
    <text evidence="4">The sequence shown here is derived from an EMBL/GenBank/DDBJ whole genome shotgun (WGS) entry which is preliminary data.</text>
</comment>
<feature type="transmembrane region" description="Helical" evidence="2">
    <location>
        <begin position="658"/>
        <end position="679"/>
    </location>
</feature>
<evidence type="ECO:0000256" key="2">
    <source>
        <dbReference type="SAM" id="Phobius"/>
    </source>
</evidence>
<dbReference type="InterPro" id="IPR050327">
    <property type="entry name" value="Proton-linked_MCT"/>
</dbReference>
<feature type="transmembrane region" description="Helical" evidence="2">
    <location>
        <begin position="561"/>
        <end position="581"/>
    </location>
</feature>
<accession>A0A8S3SVV1</accession>
<reference evidence="4" key="1">
    <citation type="submission" date="2021-03" db="EMBL/GenBank/DDBJ databases">
        <authorList>
            <person name="Bekaert M."/>
        </authorList>
    </citation>
    <scope>NUCLEOTIDE SEQUENCE</scope>
</reference>
<feature type="transmembrane region" description="Helical" evidence="2">
    <location>
        <begin position="255"/>
        <end position="275"/>
    </location>
</feature>
<dbReference type="EMBL" id="CAJPWZ010001732">
    <property type="protein sequence ID" value="CAG2222214.1"/>
    <property type="molecule type" value="Genomic_DNA"/>
</dbReference>
<feature type="transmembrane region" description="Helical" evidence="2">
    <location>
        <begin position="222"/>
        <end position="243"/>
    </location>
</feature>
<feature type="transmembrane region" description="Helical" evidence="2">
    <location>
        <begin position="140"/>
        <end position="160"/>
    </location>
</feature>
<feature type="transmembrane region" description="Helical" evidence="2">
    <location>
        <begin position="593"/>
        <end position="615"/>
    </location>
</feature>
<feature type="transmembrane region" description="Helical" evidence="2">
    <location>
        <begin position="315"/>
        <end position="340"/>
    </location>
</feature>
<comment type="subcellular location">
    <subcellularLocation>
        <location evidence="1">Membrane</location>
        <topology evidence="1">Multi-pass membrane protein</topology>
    </subcellularLocation>
</comment>
<evidence type="ECO:0000313" key="5">
    <source>
        <dbReference type="Proteomes" id="UP000683360"/>
    </source>
</evidence>
<dbReference type="Proteomes" id="UP000683360">
    <property type="component" value="Unassembled WGS sequence"/>
</dbReference>
<dbReference type="GO" id="GO:0016020">
    <property type="term" value="C:membrane"/>
    <property type="evidence" value="ECO:0007669"/>
    <property type="project" value="UniProtKB-SubCell"/>
</dbReference>
<evidence type="ECO:0000313" key="4">
    <source>
        <dbReference type="EMBL" id="CAG2222214.1"/>
    </source>
</evidence>
<keyword evidence="5" id="KW-1185">Reference proteome</keyword>
<feature type="transmembrane region" description="Helical" evidence="2">
    <location>
        <begin position="78"/>
        <end position="97"/>
    </location>
</feature>
<feature type="transmembrane region" description="Helical" evidence="2">
    <location>
        <begin position="528"/>
        <end position="549"/>
    </location>
</feature>
<proteinExistence type="predicted"/>
<dbReference type="OrthoDB" id="6152802at2759"/>
<feature type="transmembrane region" description="Helical" evidence="2">
    <location>
        <begin position="446"/>
        <end position="466"/>
    </location>
</feature>
<organism evidence="4 5">
    <name type="scientific">Mytilus edulis</name>
    <name type="common">Blue mussel</name>
    <dbReference type="NCBI Taxonomy" id="6550"/>
    <lineage>
        <taxon>Eukaryota</taxon>
        <taxon>Metazoa</taxon>
        <taxon>Spiralia</taxon>
        <taxon>Lophotrochozoa</taxon>
        <taxon>Mollusca</taxon>
        <taxon>Bivalvia</taxon>
        <taxon>Autobranchia</taxon>
        <taxon>Pteriomorphia</taxon>
        <taxon>Mytilida</taxon>
        <taxon>Mytiloidea</taxon>
        <taxon>Mytilidae</taxon>
        <taxon>Mytilinae</taxon>
        <taxon>Mytilus</taxon>
    </lineage>
</organism>
<feature type="transmembrane region" description="Helical" evidence="2">
    <location>
        <begin position="410"/>
        <end position="434"/>
    </location>
</feature>
<dbReference type="Gene3D" id="1.20.1250.20">
    <property type="entry name" value="MFS general substrate transporter like domains"/>
    <property type="match status" value="2"/>
</dbReference>